<name>A0ACD3BE18_9AGAR</name>
<sequence length="109" mass="11859">MSSTSTSRADESIFHTPRSTLRQRNSEFSPAMAGGYASAEPMSPATTYSESSPLTGLRFGDSTRSSLQNIVSVATATPARRRQVRSDPALLTCFDPADQELYALWAPKR</sequence>
<reference evidence="1 2" key="1">
    <citation type="journal article" date="2019" name="Nat. Ecol. Evol.">
        <title>Megaphylogeny resolves global patterns of mushroom evolution.</title>
        <authorList>
            <person name="Varga T."/>
            <person name="Krizsan K."/>
            <person name="Foldi C."/>
            <person name="Dima B."/>
            <person name="Sanchez-Garcia M."/>
            <person name="Sanchez-Ramirez S."/>
            <person name="Szollosi G.J."/>
            <person name="Szarkandi J.G."/>
            <person name="Papp V."/>
            <person name="Albert L."/>
            <person name="Andreopoulos W."/>
            <person name="Angelini C."/>
            <person name="Antonin V."/>
            <person name="Barry K.W."/>
            <person name="Bougher N.L."/>
            <person name="Buchanan P."/>
            <person name="Buyck B."/>
            <person name="Bense V."/>
            <person name="Catcheside P."/>
            <person name="Chovatia M."/>
            <person name="Cooper J."/>
            <person name="Damon W."/>
            <person name="Desjardin D."/>
            <person name="Finy P."/>
            <person name="Geml J."/>
            <person name="Haridas S."/>
            <person name="Hughes K."/>
            <person name="Justo A."/>
            <person name="Karasinski D."/>
            <person name="Kautmanova I."/>
            <person name="Kiss B."/>
            <person name="Kocsube S."/>
            <person name="Kotiranta H."/>
            <person name="LaButti K.M."/>
            <person name="Lechner B.E."/>
            <person name="Liimatainen K."/>
            <person name="Lipzen A."/>
            <person name="Lukacs Z."/>
            <person name="Mihaltcheva S."/>
            <person name="Morgado L.N."/>
            <person name="Niskanen T."/>
            <person name="Noordeloos M.E."/>
            <person name="Ohm R.A."/>
            <person name="Ortiz-Santana B."/>
            <person name="Ovrebo C."/>
            <person name="Racz N."/>
            <person name="Riley R."/>
            <person name="Savchenko A."/>
            <person name="Shiryaev A."/>
            <person name="Soop K."/>
            <person name="Spirin V."/>
            <person name="Szebenyi C."/>
            <person name="Tomsovsky M."/>
            <person name="Tulloss R.E."/>
            <person name="Uehling J."/>
            <person name="Grigoriev I.V."/>
            <person name="Vagvolgyi C."/>
            <person name="Papp T."/>
            <person name="Martin F.M."/>
            <person name="Miettinen O."/>
            <person name="Hibbett D.S."/>
            <person name="Nagy L.G."/>
        </authorList>
    </citation>
    <scope>NUCLEOTIDE SEQUENCE [LARGE SCALE GENOMIC DNA]</scope>
    <source>
        <strain evidence="1 2">NL-1719</strain>
    </source>
</reference>
<evidence type="ECO:0000313" key="2">
    <source>
        <dbReference type="Proteomes" id="UP000308600"/>
    </source>
</evidence>
<keyword evidence="2" id="KW-1185">Reference proteome</keyword>
<dbReference type="Proteomes" id="UP000308600">
    <property type="component" value="Unassembled WGS sequence"/>
</dbReference>
<proteinExistence type="predicted"/>
<accession>A0ACD3BE18</accession>
<evidence type="ECO:0000313" key="1">
    <source>
        <dbReference type="EMBL" id="TFK75852.1"/>
    </source>
</evidence>
<dbReference type="EMBL" id="ML208261">
    <property type="protein sequence ID" value="TFK75852.1"/>
    <property type="molecule type" value="Genomic_DNA"/>
</dbReference>
<protein>
    <submittedName>
        <fullName evidence="1">Uncharacterized protein</fullName>
    </submittedName>
</protein>
<gene>
    <name evidence="1" type="ORF">BDN72DRAFT_831294</name>
</gene>
<organism evidence="1 2">
    <name type="scientific">Pluteus cervinus</name>
    <dbReference type="NCBI Taxonomy" id="181527"/>
    <lineage>
        <taxon>Eukaryota</taxon>
        <taxon>Fungi</taxon>
        <taxon>Dikarya</taxon>
        <taxon>Basidiomycota</taxon>
        <taxon>Agaricomycotina</taxon>
        <taxon>Agaricomycetes</taxon>
        <taxon>Agaricomycetidae</taxon>
        <taxon>Agaricales</taxon>
        <taxon>Pluteineae</taxon>
        <taxon>Pluteaceae</taxon>
        <taxon>Pluteus</taxon>
    </lineage>
</organism>